<comment type="caution">
    <text evidence="1">The sequence shown here is derived from an EMBL/GenBank/DDBJ whole genome shotgun (WGS) entry which is preliminary data.</text>
</comment>
<dbReference type="Proteomes" id="UP001404845">
    <property type="component" value="Unassembled WGS sequence"/>
</dbReference>
<reference evidence="1 2" key="1">
    <citation type="journal article" date="2023" name="PLoS ONE">
        <title>Complete genome assembly of Hawai'i environmental nontuberculous mycobacteria reveals unexpected co-isolation with methylobacteria.</title>
        <authorList>
            <person name="Hendrix J."/>
            <person name="Epperson L.E."/>
            <person name="Tong E.I."/>
            <person name="Chan Y.L."/>
            <person name="Hasan N.A."/>
            <person name="Dawrs S.N."/>
            <person name="Norton G.J."/>
            <person name="Virdi R."/>
            <person name="Crooks J.L."/>
            <person name="Chan E.D."/>
            <person name="Honda J.R."/>
            <person name="Strong M."/>
        </authorList>
    </citation>
    <scope>NUCLEOTIDE SEQUENCE [LARGE SCALE GENOMIC DNA]</scope>
    <source>
        <strain evidence="1 2">NJH_HI01</strain>
    </source>
</reference>
<dbReference type="Gene3D" id="1.10.1660.10">
    <property type="match status" value="1"/>
</dbReference>
<name>A0ABU9Z7L6_9HYPH</name>
<protein>
    <submittedName>
        <fullName evidence="1">Chaperone modulator CbpM</fullName>
    </submittedName>
</protein>
<dbReference type="EMBL" id="JAQYXL010000001">
    <property type="protein sequence ID" value="MEN3227235.1"/>
    <property type="molecule type" value="Genomic_DNA"/>
</dbReference>
<gene>
    <name evidence="1" type="ORF">PUR21_06135</name>
</gene>
<organism evidence="1 2">
    <name type="scientific">Methylorubrum rhodesianum</name>
    <dbReference type="NCBI Taxonomy" id="29427"/>
    <lineage>
        <taxon>Bacteria</taxon>
        <taxon>Pseudomonadati</taxon>
        <taxon>Pseudomonadota</taxon>
        <taxon>Alphaproteobacteria</taxon>
        <taxon>Hyphomicrobiales</taxon>
        <taxon>Methylobacteriaceae</taxon>
        <taxon>Methylorubrum</taxon>
    </lineage>
</organism>
<dbReference type="InterPro" id="IPR009061">
    <property type="entry name" value="DNA-bd_dom_put_sf"/>
</dbReference>
<dbReference type="Pfam" id="PF13591">
    <property type="entry name" value="MerR_2"/>
    <property type="match status" value="1"/>
</dbReference>
<accession>A0ABU9Z7L6</accession>
<proteinExistence type="predicted"/>
<evidence type="ECO:0000313" key="1">
    <source>
        <dbReference type="EMBL" id="MEN3227235.1"/>
    </source>
</evidence>
<dbReference type="SUPFAM" id="SSF46955">
    <property type="entry name" value="Putative DNA-binding domain"/>
    <property type="match status" value="1"/>
</dbReference>
<dbReference type="GeneID" id="72988691"/>
<dbReference type="RefSeq" id="WP_041357482.1">
    <property type="nucleotide sequence ID" value="NZ_JAQYXL010000001.1"/>
</dbReference>
<keyword evidence="2" id="KW-1185">Reference proteome</keyword>
<sequence>MTREEFCSRLGIRSATLQLWTSEGWLLLDDTGSSSASLSEIDLARGQLIRHLGDEFGVNAEGIGIILDLLDQVHGLRSVLREVLQSSAAREER</sequence>
<evidence type="ECO:0000313" key="2">
    <source>
        <dbReference type="Proteomes" id="UP001404845"/>
    </source>
</evidence>